<organism evidence="1 2">
    <name type="scientific">Puccinia sorghi</name>
    <dbReference type="NCBI Taxonomy" id="27349"/>
    <lineage>
        <taxon>Eukaryota</taxon>
        <taxon>Fungi</taxon>
        <taxon>Dikarya</taxon>
        <taxon>Basidiomycota</taxon>
        <taxon>Pucciniomycotina</taxon>
        <taxon>Pucciniomycetes</taxon>
        <taxon>Pucciniales</taxon>
        <taxon>Pucciniaceae</taxon>
        <taxon>Puccinia</taxon>
    </lineage>
</organism>
<dbReference type="AlphaFoldDB" id="A0A0L6VKM6"/>
<dbReference type="OrthoDB" id="913043at2759"/>
<protein>
    <submittedName>
        <fullName evidence="1">Uncharacterized protein</fullName>
    </submittedName>
</protein>
<dbReference type="Proteomes" id="UP000037035">
    <property type="component" value="Unassembled WGS sequence"/>
</dbReference>
<accession>A0A0L6VKM6</accession>
<sequence length="83" mass="9155">MQEINPTILKTTIEAIPVLKEENLSSWRTRITALFKLGGVKDNMINGEPALDDTDNTILCVIILVKLSATTHSIMVKVESVDC</sequence>
<comment type="caution">
    <text evidence="1">The sequence shown here is derived from an EMBL/GenBank/DDBJ whole genome shotgun (WGS) entry which is preliminary data.</text>
</comment>
<evidence type="ECO:0000313" key="1">
    <source>
        <dbReference type="EMBL" id="KNZ61112.1"/>
    </source>
</evidence>
<gene>
    <name evidence="1" type="ORF">VP01_14506g1</name>
</gene>
<proteinExistence type="predicted"/>
<name>A0A0L6VKM6_9BASI</name>
<dbReference type="VEuPathDB" id="FungiDB:VP01_14506g1"/>
<reference evidence="1 2" key="1">
    <citation type="submission" date="2015-08" db="EMBL/GenBank/DDBJ databases">
        <title>Next Generation Sequencing and Analysis of the Genome of Puccinia sorghi L Schw, the Causal Agent of Maize Common Rust.</title>
        <authorList>
            <person name="Rochi L."/>
            <person name="Burguener G."/>
            <person name="Darino M."/>
            <person name="Turjanski A."/>
            <person name="Kreff E."/>
            <person name="Dieguez M.J."/>
            <person name="Sacco F."/>
        </authorList>
    </citation>
    <scope>NUCLEOTIDE SEQUENCE [LARGE SCALE GENOMIC DNA]</scope>
    <source>
        <strain evidence="1 2">RO10H11247</strain>
    </source>
</reference>
<dbReference type="EMBL" id="LAVV01005006">
    <property type="protein sequence ID" value="KNZ61112.1"/>
    <property type="molecule type" value="Genomic_DNA"/>
</dbReference>
<keyword evidence="2" id="KW-1185">Reference proteome</keyword>
<evidence type="ECO:0000313" key="2">
    <source>
        <dbReference type="Proteomes" id="UP000037035"/>
    </source>
</evidence>